<protein>
    <submittedName>
        <fullName evidence="3">Uncharacterized protein</fullName>
    </submittedName>
</protein>
<dbReference type="RefSeq" id="WP_335424520.1">
    <property type="nucleotide sequence ID" value="NZ_JBALHR010000010.1"/>
</dbReference>
<name>A0ABU8BXR2_9RHOB</name>
<dbReference type="EMBL" id="JBALHR010000010">
    <property type="protein sequence ID" value="MEH7829490.1"/>
    <property type="molecule type" value="Genomic_DNA"/>
</dbReference>
<feature type="transmembrane region" description="Helical" evidence="2">
    <location>
        <begin position="12"/>
        <end position="32"/>
    </location>
</feature>
<keyword evidence="2" id="KW-0472">Membrane</keyword>
<feature type="region of interest" description="Disordered" evidence="1">
    <location>
        <begin position="86"/>
        <end position="144"/>
    </location>
</feature>
<evidence type="ECO:0000256" key="2">
    <source>
        <dbReference type="SAM" id="Phobius"/>
    </source>
</evidence>
<gene>
    <name evidence="3" type="ORF">V6590_15145</name>
</gene>
<proteinExistence type="predicted"/>
<dbReference type="Proteomes" id="UP001431963">
    <property type="component" value="Unassembled WGS sequence"/>
</dbReference>
<keyword evidence="2" id="KW-0812">Transmembrane</keyword>
<comment type="caution">
    <text evidence="3">The sequence shown here is derived from an EMBL/GenBank/DDBJ whole genome shotgun (WGS) entry which is preliminary data.</text>
</comment>
<sequence>MTKNLAALFRTVFPALVMGLVILNLSIAAIYWRVTGHGLTAAVAGMAGLVILLALFGAVALMIENNRLLHRIAAAAEQQARSSLRTAVSTQVSAGHSATSTEDQPAATPSQLIATRATLTPRKATPQGRTEPPVVTLTRRIPGS</sequence>
<evidence type="ECO:0000256" key="1">
    <source>
        <dbReference type="SAM" id="MobiDB-lite"/>
    </source>
</evidence>
<reference evidence="3" key="1">
    <citation type="submission" date="2024-02" db="EMBL/GenBank/DDBJ databases">
        <title>Genome sequences of strain Gemmobacter sp. JM10B15.</title>
        <authorList>
            <person name="Zhang M."/>
        </authorList>
    </citation>
    <scope>NUCLEOTIDE SEQUENCE</scope>
    <source>
        <strain evidence="3">JM10B15</strain>
    </source>
</reference>
<evidence type="ECO:0000313" key="3">
    <source>
        <dbReference type="EMBL" id="MEH7829490.1"/>
    </source>
</evidence>
<feature type="transmembrane region" description="Helical" evidence="2">
    <location>
        <begin position="38"/>
        <end position="63"/>
    </location>
</feature>
<keyword evidence="4" id="KW-1185">Reference proteome</keyword>
<keyword evidence="2" id="KW-1133">Transmembrane helix</keyword>
<organism evidence="3 4">
    <name type="scientific">Gemmobacter denitrificans</name>
    <dbReference type="NCBI Taxonomy" id="3123040"/>
    <lineage>
        <taxon>Bacteria</taxon>
        <taxon>Pseudomonadati</taxon>
        <taxon>Pseudomonadota</taxon>
        <taxon>Alphaproteobacteria</taxon>
        <taxon>Rhodobacterales</taxon>
        <taxon>Paracoccaceae</taxon>
        <taxon>Gemmobacter</taxon>
    </lineage>
</organism>
<evidence type="ECO:0000313" key="4">
    <source>
        <dbReference type="Proteomes" id="UP001431963"/>
    </source>
</evidence>
<accession>A0ABU8BXR2</accession>
<feature type="compositionally biased region" description="Polar residues" evidence="1">
    <location>
        <begin position="86"/>
        <end position="113"/>
    </location>
</feature>